<dbReference type="SMART" id="SM00495">
    <property type="entry name" value="ChtBD3"/>
    <property type="match status" value="1"/>
</dbReference>
<dbReference type="InterPro" id="IPR035986">
    <property type="entry name" value="PKD_dom_sf"/>
</dbReference>
<proteinExistence type="inferred from homology"/>
<dbReference type="EC" id="3.2.1.14" evidence="9"/>
<evidence type="ECO:0000259" key="8">
    <source>
        <dbReference type="PROSITE" id="PS51910"/>
    </source>
</evidence>
<dbReference type="CDD" id="cd00146">
    <property type="entry name" value="PKD"/>
    <property type="match status" value="1"/>
</dbReference>
<dbReference type="Pfam" id="PF00704">
    <property type="entry name" value="Glyco_hydro_18"/>
    <property type="match status" value="1"/>
</dbReference>
<dbReference type="Gene3D" id="3.20.20.80">
    <property type="entry name" value="Glycosidases"/>
    <property type="match status" value="1"/>
</dbReference>
<dbReference type="GO" id="GO:0005975">
    <property type="term" value="P:carbohydrate metabolic process"/>
    <property type="evidence" value="ECO:0007669"/>
    <property type="project" value="InterPro"/>
</dbReference>
<dbReference type="eggNOG" id="arCOG02546">
    <property type="taxonomic scope" value="Archaea"/>
</dbReference>
<keyword evidence="4" id="KW-0119">Carbohydrate metabolism</keyword>
<evidence type="ECO:0000256" key="1">
    <source>
        <dbReference type="ARBA" id="ARBA00009121"/>
    </source>
</evidence>
<dbReference type="CAZy" id="GH18">
    <property type="family name" value="Glycoside Hydrolase Family 18"/>
</dbReference>
<dbReference type="GO" id="GO:0005576">
    <property type="term" value="C:extracellular region"/>
    <property type="evidence" value="ECO:0007669"/>
    <property type="project" value="InterPro"/>
</dbReference>
<evidence type="ECO:0000256" key="6">
    <source>
        <dbReference type="SAM" id="MobiDB-lite"/>
    </source>
</evidence>
<dbReference type="GO" id="GO:0008843">
    <property type="term" value="F:endochitinase activity"/>
    <property type="evidence" value="ECO:0007669"/>
    <property type="project" value="UniProtKB-EC"/>
</dbReference>
<dbReference type="SMART" id="SM00089">
    <property type="entry name" value="PKD"/>
    <property type="match status" value="1"/>
</dbReference>
<feature type="region of interest" description="Disordered" evidence="6">
    <location>
        <begin position="122"/>
        <end position="145"/>
    </location>
</feature>
<feature type="domain" description="PKD" evidence="7">
    <location>
        <begin position="74"/>
        <end position="120"/>
    </location>
</feature>
<dbReference type="PROSITE" id="PS51910">
    <property type="entry name" value="GH18_2"/>
    <property type="match status" value="1"/>
</dbReference>
<feature type="compositionally biased region" description="Polar residues" evidence="6">
    <location>
        <begin position="205"/>
        <end position="251"/>
    </location>
</feature>
<dbReference type="InterPro" id="IPR029070">
    <property type="entry name" value="Chitinase_insertion_sf"/>
</dbReference>
<comment type="similarity">
    <text evidence="1">Belongs to the glycosyl hydrolase 18 family. Chitinase class II subfamily.</text>
</comment>
<dbReference type="PANTHER" id="PTHR11177:SF317">
    <property type="entry name" value="CHITINASE 12-RELATED"/>
    <property type="match status" value="1"/>
</dbReference>
<evidence type="ECO:0000313" key="9">
    <source>
        <dbReference type="EMBL" id="ADB61056.1"/>
    </source>
</evidence>
<dbReference type="Pfam" id="PF02839">
    <property type="entry name" value="CBM_5_12"/>
    <property type="match status" value="1"/>
</dbReference>
<dbReference type="PROSITE" id="PS50093">
    <property type="entry name" value="PKD"/>
    <property type="match status" value="1"/>
</dbReference>
<feature type="region of interest" description="Disordered" evidence="6">
    <location>
        <begin position="191"/>
        <end position="277"/>
    </location>
</feature>
<feature type="compositionally biased region" description="Acidic residues" evidence="6">
    <location>
        <begin position="191"/>
        <end position="204"/>
    </location>
</feature>
<evidence type="ECO:0000256" key="3">
    <source>
        <dbReference type="ARBA" id="ARBA00023024"/>
    </source>
</evidence>
<dbReference type="Gene3D" id="2.10.10.20">
    <property type="entry name" value="Carbohydrate-binding module superfamily 5/12"/>
    <property type="match status" value="1"/>
</dbReference>
<keyword evidence="2 9" id="KW-0378">Hydrolase</keyword>
<feature type="compositionally biased region" description="Polar residues" evidence="6">
    <location>
        <begin position="260"/>
        <end position="272"/>
    </location>
</feature>
<dbReference type="InterPro" id="IPR050314">
    <property type="entry name" value="Glycosyl_Hydrlase_18"/>
</dbReference>
<dbReference type="InterPro" id="IPR003610">
    <property type="entry name" value="CBM5/12"/>
</dbReference>
<dbReference type="Proteomes" id="UP000001903">
    <property type="component" value="Chromosome"/>
</dbReference>
<evidence type="ECO:0000256" key="2">
    <source>
        <dbReference type="ARBA" id="ARBA00022801"/>
    </source>
</evidence>
<dbReference type="InterPro" id="IPR000601">
    <property type="entry name" value="PKD_dom"/>
</dbReference>
<dbReference type="InterPro" id="IPR011583">
    <property type="entry name" value="Chitinase_II/V-like_cat"/>
</dbReference>
<keyword evidence="5 9" id="KW-0326">Glycosidase</keyword>
<dbReference type="InterPro" id="IPR036573">
    <property type="entry name" value="CBM_sf_5/12"/>
</dbReference>
<dbReference type="SUPFAM" id="SSF54556">
    <property type="entry name" value="Chitinase insertion domain"/>
    <property type="match status" value="1"/>
</dbReference>
<keyword evidence="3" id="KW-0624">Polysaccharide degradation</keyword>
<dbReference type="SMART" id="SM00636">
    <property type="entry name" value="Glyco_18"/>
    <property type="match status" value="1"/>
</dbReference>
<dbReference type="SUPFAM" id="SSF51445">
    <property type="entry name" value="(Trans)glycosidases"/>
    <property type="match status" value="1"/>
</dbReference>
<evidence type="ECO:0000259" key="7">
    <source>
        <dbReference type="PROSITE" id="PS50093"/>
    </source>
</evidence>
<dbReference type="Gene3D" id="3.10.50.10">
    <property type="match status" value="1"/>
</dbReference>
<dbReference type="GO" id="GO:0030246">
    <property type="term" value="F:carbohydrate binding"/>
    <property type="evidence" value="ECO:0007669"/>
    <property type="project" value="InterPro"/>
</dbReference>
<dbReference type="EMBL" id="CP001860">
    <property type="protein sequence ID" value="ADB61056.1"/>
    <property type="molecule type" value="Genomic_DNA"/>
</dbReference>
<dbReference type="HOGENOM" id="CLU_002833_14_4_2"/>
<dbReference type="GO" id="GO:0006032">
    <property type="term" value="P:chitin catabolic process"/>
    <property type="evidence" value="ECO:0007669"/>
    <property type="project" value="UniProtKB-KW"/>
</dbReference>
<dbReference type="AlphaFoldDB" id="D2RTV5"/>
<dbReference type="PANTHER" id="PTHR11177">
    <property type="entry name" value="CHITINASE"/>
    <property type="match status" value="1"/>
</dbReference>
<dbReference type="Gene3D" id="2.60.40.10">
    <property type="entry name" value="Immunoglobulins"/>
    <property type="match status" value="1"/>
</dbReference>
<name>D2RTV5_HALTV</name>
<keyword evidence="3" id="KW-0146">Chitin degradation</keyword>
<evidence type="ECO:0000313" key="10">
    <source>
        <dbReference type="Proteomes" id="UP000001903"/>
    </source>
</evidence>
<sequence>MNTNVYMALGVALLLVTSSVGGAAVSPTAESGVSADFVVYGGDMTVSNGTVDVDERVGFMADTHTTNARITDLEWSFDDGTTSNGWWTAHRFGQPGTYNVSLTATDNTGATDTKAVTITVRGDSNETNASDEVAASSAETAADSEYPAWNESDVYRSGDRVVWNGGIWEAQWWTQGDTPADSRVWEHVEDLDGDGTEDQQETDGTESTNETDGTESTNETDGTESTNETDGTESTNETDGTESTNETTDTAPSDGDDGTSEPNQSTDGTDTVESGDDMRVVGYYTSWSIYDRNYQPSDVPLDKVTHLNYAFMDVQPNGTVTYGDENADRQNLAKFQELKAQHPDTKMQLSIGGWSLSTHFSDAAATQENRERFAESSVKLMRQYDFDGIDIDWEFPDGGGAQGNSERPEDPQNYVLLLQEVREELNEAEQQDGKEYELSVAAASNPQKTAQLDVPGIAEQVDYVSVMNYDYTGTWSSQTNHNSKLYSASDDPSPDHFNGDAGMRGWADAGMPKEKLVYGAAFFGYGFEGVPDRNNGLYQSFTGPADVGWTVADGATDYRSVQELIDNDSSYVRYWDDEAKVPYVYSARDNVFITYEDPESMAIKAEYVKENGYGGMMFWEFYGDRDETLIDVIDQRLGA</sequence>
<organism evidence="9 10">
    <name type="scientific">Haloterrigena turkmenica (strain ATCC 51198 / DSM 5511 / JCM 9101 / NCIMB 13204 / VKM B-1734 / 4k)</name>
    <name type="common">Halococcus turkmenicus</name>
    <dbReference type="NCBI Taxonomy" id="543526"/>
    <lineage>
        <taxon>Archaea</taxon>
        <taxon>Methanobacteriati</taxon>
        <taxon>Methanobacteriota</taxon>
        <taxon>Stenosarchaea group</taxon>
        <taxon>Halobacteria</taxon>
        <taxon>Halobacteriales</taxon>
        <taxon>Natrialbaceae</taxon>
        <taxon>Haloterrigena</taxon>
    </lineage>
</organism>
<dbReference type="GO" id="GO:0008061">
    <property type="term" value="F:chitin binding"/>
    <property type="evidence" value="ECO:0007669"/>
    <property type="project" value="InterPro"/>
</dbReference>
<dbReference type="InterPro" id="IPR013783">
    <property type="entry name" value="Ig-like_fold"/>
</dbReference>
<dbReference type="InterPro" id="IPR017853">
    <property type="entry name" value="GH"/>
</dbReference>
<evidence type="ECO:0000256" key="4">
    <source>
        <dbReference type="ARBA" id="ARBA00023277"/>
    </source>
</evidence>
<dbReference type="SUPFAM" id="SSF51055">
    <property type="entry name" value="Carbohydrate binding domain"/>
    <property type="match status" value="1"/>
</dbReference>
<gene>
    <name evidence="9" type="ordered locus">Htur_2175</name>
</gene>
<reference evidence="9 10" key="1">
    <citation type="journal article" date="2010" name="Stand. Genomic Sci.">
        <title>Complete genome sequence of Haloterrigena turkmenica type strain (4k).</title>
        <authorList>
            <person name="Saunders E."/>
            <person name="Tindall B.J."/>
            <person name="Fahnrich R."/>
            <person name="Lapidus A."/>
            <person name="Copeland A."/>
            <person name="Del Rio T.G."/>
            <person name="Lucas S."/>
            <person name="Chen F."/>
            <person name="Tice H."/>
            <person name="Cheng J.F."/>
            <person name="Han C."/>
            <person name="Detter J.C."/>
            <person name="Bruce D."/>
            <person name="Goodwin L."/>
            <person name="Chain P."/>
            <person name="Pitluck S."/>
            <person name="Pati A."/>
            <person name="Ivanova N."/>
            <person name="Mavromatis K."/>
            <person name="Chen A."/>
            <person name="Palaniappan K."/>
            <person name="Land M."/>
            <person name="Hauser L."/>
            <person name="Chang Y.J."/>
            <person name="Jeffries C.D."/>
            <person name="Brettin T."/>
            <person name="Rohde M."/>
            <person name="Goker M."/>
            <person name="Bristow J."/>
            <person name="Eisen J.A."/>
            <person name="Markowitz V."/>
            <person name="Hugenholtz P."/>
            <person name="Klenk H.P."/>
            <person name="Kyrpides N.C."/>
        </authorList>
    </citation>
    <scope>NUCLEOTIDE SEQUENCE [LARGE SCALE GENOMIC DNA]</scope>
    <source>
        <strain evidence="10">ATCC 51198 / DSM 5511 / JCM 9101 / NCIMB 13204 / VKM B-1734 / 4k</strain>
    </source>
</reference>
<dbReference type="Pfam" id="PF18911">
    <property type="entry name" value="PKD_4"/>
    <property type="match status" value="1"/>
</dbReference>
<accession>D2RTV5</accession>
<protein>
    <submittedName>
        <fullName evidence="9">Chitinase</fullName>
        <ecNumber evidence="9">3.2.1.14</ecNumber>
    </submittedName>
</protein>
<keyword evidence="10" id="KW-1185">Reference proteome</keyword>
<dbReference type="KEGG" id="htu:Htur_2175"/>
<feature type="compositionally biased region" description="Low complexity" evidence="6">
    <location>
        <begin position="130"/>
        <end position="145"/>
    </location>
</feature>
<dbReference type="CDD" id="cd06548">
    <property type="entry name" value="GH18_chitinase"/>
    <property type="match status" value="1"/>
</dbReference>
<evidence type="ECO:0000256" key="5">
    <source>
        <dbReference type="ARBA" id="ARBA00023295"/>
    </source>
</evidence>
<dbReference type="PROSITE" id="PS01095">
    <property type="entry name" value="GH18_1"/>
    <property type="match status" value="1"/>
</dbReference>
<dbReference type="InterPro" id="IPR022409">
    <property type="entry name" value="PKD/Chitinase_dom"/>
</dbReference>
<dbReference type="STRING" id="543526.Htur_2175"/>
<dbReference type="SUPFAM" id="SSF49299">
    <property type="entry name" value="PKD domain"/>
    <property type="match status" value="1"/>
</dbReference>
<dbReference type="CDD" id="cd12215">
    <property type="entry name" value="ChiC_BD"/>
    <property type="match status" value="1"/>
</dbReference>
<feature type="domain" description="GH18" evidence="8">
    <location>
        <begin position="278"/>
        <end position="639"/>
    </location>
</feature>
<dbReference type="InterPro" id="IPR001223">
    <property type="entry name" value="Glyco_hydro18_cat"/>
</dbReference>
<dbReference type="InterPro" id="IPR001579">
    <property type="entry name" value="Glyco_hydro_18_chit_AS"/>
</dbReference>